<evidence type="ECO:0000313" key="3">
    <source>
        <dbReference type="Proteomes" id="UP000070675"/>
    </source>
</evidence>
<protein>
    <submittedName>
        <fullName evidence="2">DAK2 domain fusion protein YloV</fullName>
    </submittedName>
</protein>
<dbReference type="InterPro" id="IPR036117">
    <property type="entry name" value="DhaL_dom_sf"/>
</dbReference>
<dbReference type="PANTHER" id="PTHR33434:SF4">
    <property type="entry name" value="PHOSPHATASE PROTEIN"/>
    <property type="match status" value="1"/>
</dbReference>
<sequence length="587" mass="61859">MISTVVRKCFCVAADVVAQKAEEINKLNVFPVPDGDTGTNMSLTLATVVAELKALPADADMRDVAKAITHGSLMGARGNSGVITSQILRGVAEGLIDVKDEKPNAAEIAHAFALGQKVAFQAVRKPVEGTILTVLRDVATKANKCASQKLSTKETLTALVIEAYESVARTPDLLPVLKENGVVDSGAYGFATFMEAFVNEALGTTTTQDFVTTVALPDEDAKARVNEQVDIELNDDWEGSEFRYCNEFLFQANDATDADNSFDKAAALKFLSTMGDCELIVGEHPTYKVHVHSNTPDQILKYMLQYGQVFNVFIHNMDLEAQERTEKIAADKAGAAASTNGATGSAIVASANAATSAVDTEAPLPHKELGFVAVAAGSGEADILKSLGVDVVVSGGQTMNPSTADIIAAIKKANADKVIVLPNNSNIRMTAEAATGAFAEHSVAVVPTKTVPQAFAAMFAMDETLDLDENVDAMTEALSEVRDGEVTTAVRNSAAADGTPIHEGDIIGIVSGVIEAVGSDVKSVCVEIINRMQGQQEGDTLTILAGSDLSDEAFADLCSAIEAAQPDLELDAQRGEQPLYPVIFSIE</sequence>
<dbReference type="AlphaFoldDB" id="A0A133XSH4"/>
<dbReference type="Pfam" id="PF02734">
    <property type="entry name" value="Dak2"/>
    <property type="match status" value="1"/>
</dbReference>
<comment type="caution">
    <text evidence="2">The sequence shown here is derived from an EMBL/GenBank/DDBJ whole genome shotgun (WGS) entry which is preliminary data.</text>
</comment>
<dbReference type="Pfam" id="PF13684">
    <property type="entry name" value="FakA-like_C"/>
    <property type="match status" value="1"/>
</dbReference>
<dbReference type="InterPro" id="IPR048394">
    <property type="entry name" value="FakA-like_M"/>
</dbReference>
<keyword evidence="3" id="KW-1185">Reference proteome</keyword>
<dbReference type="STRING" id="1393034.HMPREF3192_01121"/>
<dbReference type="PROSITE" id="PS51480">
    <property type="entry name" value="DHAL"/>
    <property type="match status" value="1"/>
</dbReference>
<reference evidence="3" key="1">
    <citation type="submission" date="2016-01" db="EMBL/GenBank/DDBJ databases">
        <authorList>
            <person name="Mitreva M."/>
            <person name="Pepin K.H."/>
            <person name="Mihindukulasuriya K.A."/>
            <person name="Fulton R."/>
            <person name="Fronick C."/>
            <person name="O'Laughlin M."/>
            <person name="Miner T."/>
            <person name="Herter B."/>
            <person name="Rosa B.A."/>
            <person name="Cordes M."/>
            <person name="Tomlinson C."/>
            <person name="Wollam A."/>
            <person name="Palsikar V.B."/>
            <person name="Mardis E.R."/>
            <person name="Wilson R.K."/>
        </authorList>
    </citation>
    <scope>NUCLEOTIDE SEQUENCE [LARGE SCALE GENOMIC DNA]</scope>
    <source>
        <strain evidence="3">DNF00019</strain>
    </source>
</reference>
<dbReference type="SMART" id="SM01120">
    <property type="entry name" value="Dak2"/>
    <property type="match status" value="1"/>
</dbReference>
<dbReference type="InterPro" id="IPR050270">
    <property type="entry name" value="DegV_domain_contain"/>
</dbReference>
<accession>A0A133XSH4</accession>
<proteinExistence type="predicted"/>
<dbReference type="OrthoDB" id="9760324at2"/>
<evidence type="ECO:0000259" key="1">
    <source>
        <dbReference type="PROSITE" id="PS51480"/>
    </source>
</evidence>
<dbReference type="InterPro" id="IPR019986">
    <property type="entry name" value="YloV-like"/>
</dbReference>
<gene>
    <name evidence="2" type="ORF">HMPREF3192_01121</name>
</gene>
<dbReference type="SUPFAM" id="SSF101473">
    <property type="entry name" value="DhaL-like"/>
    <property type="match status" value="1"/>
</dbReference>
<dbReference type="RefSeq" id="WP_066305957.1">
    <property type="nucleotide sequence ID" value="NZ_KQ959507.1"/>
</dbReference>
<dbReference type="PANTHER" id="PTHR33434">
    <property type="entry name" value="DEGV DOMAIN-CONTAINING PROTEIN DR_1986-RELATED"/>
    <property type="match status" value="1"/>
</dbReference>
<organism evidence="2 3">
    <name type="scientific">Atopobium deltae</name>
    <dbReference type="NCBI Taxonomy" id="1393034"/>
    <lineage>
        <taxon>Bacteria</taxon>
        <taxon>Bacillati</taxon>
        <taxon>Actinomycetota</taxon>
        <taxon>Coriobacteriia</taxon>
        <taxon>Coriobacteriales</taxon>
        <taxon>Atopobiaceae</taxon>
        <taxon>Atopobium</taxon>
    </lineage>
</organism>
<dbReference type="PATRIC" id="fig|1393034.3.peg.1090"/>
<dbReference type="Gene3D" id="1.25.40.340">
    <property type="match status" value="1"/>
</dbReference>
<dbReference type="EMBL" id="LSCR01000029">
    <property type="protein sequence ID" value="KXB33891.1"/>
    <property type="molecule type" value="Genomic_DNA"/>
</dbReference>
<dbReference type="SMART" id="SM01121">
    <property type="entry name" value="Dak1_2"/>
    <property type="match status" value="1"/>
</dbReference>
<dbReference type="Pfam" id="PF21645">
    <property type="entry name" value="FakA-like_M"/>
    <property type="match status" value="1"/>
</dbReference>
<dbReference type="GO" id="GO:0004371">
    <property type="term" value="F:glycerone kinase activity"/>
    <property type="evidence" value="ECO:0007669"/>
    <property type="project" value="InterPro"/>
</dbReference>
<dbReference type="InterPro" id="IPR033470">
    <property type="entry name" value="FakA-like_C"/>
</dbReference>
<name>A0A133XSH4_9ACTN</name>
<evidence type="ECO:0000313" key="2">
    <source>
        <dbReference type="EMBL" id="KXB33891.1"/>
    </source>
</evidence>
<feature type="domain" description="DhaL" evidence="1">
    <location>
        <begin position="4"/>
        <end position="199"/>
    </location>
</feature>
<dbReference type="GO" id="GO:0006071">
    <property type="term" value="P:glycerol metabolic process"/>
    <property type="evidence" value="ECO:0007669"/>
    <property type="project" value="InterPro"/>
</dbReference>
<dbReference type="Proteomes" id="UP000070675">
    <property type="component" value="Unassembled WGS sequence"/>
</dbReference>
<dbReference type="InterPro" id="IPR004007">
    <property type="entry name" value="DhaL_dom"/>
</dbReference>
<dbReference type="NCBIfam" id="TIGR03599">
    <property type="entry name" value="YloV"/>
    <property type="match status" value="1"/>
</dbReference>